<name>A0ABT1KC72_9ACTN</name>
<protein>
    <recommendedName>
        <fullName evidence="3">Heavy-metal-associated domain-containing protein</fullName>
    </recommendedName>
</protein>
<evidence type="ECO:0008006" key="3">
    <source>
        <dbReference type="Google" id="ProtNLM"/>
    </source>
</evidence>
<accession>A0ABT1KC72</accession>
<comment type="caution">
    <text evidence="1">The sequence shown here is derived from an EMBL/GenBank/DDBJ whole genome shotgun (WGS) entry which is preliminary data.</text>
</comment>
<dbReference type="EMBL" id="JAMZEC010000001">
    <property type="protein sequence ID" value="MCP2350584.1"/>
    <property type="molecule type" value="Genomic_DNA"/>
</dbReference>
<organism evidence="1 2">
    <name type="scientific">Nonomuraea roseoviolacea subsp. carminata</name>
    <dbReference type="NCBI Taxonomy" id="160689"/>
    <lineage>
        <taxon>Bacteria</taxon>
        <taxon>Bacillati</taxon>
        <taxon>Actinomycetota</taxon>
        <taxon>Actinomycetes</taxon>
        <taxon>Streptosporangiales</taxon>
        <taxon>Streptosporangiaceae</taxon>
        <taxon>Nonomuraea</taxon>
    </lineage>
</organism>
<gene>
    <name evidence="1" type="ORF">HD595_006706</name>
</gene>
<dbReference type="Proteomes" id="UP001320766">
    <property type="component" value="Unassembled WGS sequence"/>
</dbReference>
<sequence>MSRYIPGLGWTSPQRRQPLAITADDVNDIKTVAQAAMDATAIAGFTPEVTVTHVRGGAIVNVKDTHQVYPAGVLRQTLQQMGYVVSREDLGRAAVTVTGRNPDHAWSEVST</sequence>
<dbReference type="RefSeq" id="WP_253776083.1">
    <property type="nucleotide sequence ID" value="NZ_BAAAVE010000017.1"/>
</dbReference>
<evidence type="ECO:0000313" key="2">
    <source>
        <dbReference type="Proteomes" id="UP001320766"/>
    </source>
</evidence>
<evidence type="ECO:0000313" key="1">
    <source>
        <dbReference type="EMBL" id="MCP2350584.1"/>
    </source>
</evidence>
<proteinExistence type="predicted"/>
<reference evidence="1 2" key="1">
    <citation type="submission" date="2022-06" db="EMBL/GenBank/DDBJ databases">
        <title>Sequencing the genomes of 1000 actinobacteria strains.</title>
        <authorList>
            <person name="Klenk H.-P."/>
        </authorList>
    </citation>
    <scope>NUCLEOTIDE SEQUENCE [LARGE SCALE GENOMIC DNA]</scope>
    <source>
        <strain evidence="1 2">DSM 44170</strain>
    </source>
</reference>
<keyword evidence="2" id="KW-1185">Reference proteome</keyword>